<feature type="compositionally biased region" description="Low complexity" evidence="1">
    <location>
        <begin position="105"/>
        <end position="116"/>
    </location>
</feature>
<dbReference type="OrthoDB" id="21060at2759"/>
<feature type="compositionally biased region" description="Low complexity" evidence="1">
    <location>
        <begin position="178"/>
        <end position="198"/>
    </location>
</feature>
<sequence length="607" mass="64729">MAQTQPQQPPPHHPPQYPPSQPFSPPVTTPHGATPPANIGVNPPPPKRQRLSPLPQSQSPYGSPSFGTSQLPQNQPLGLNGSNVNAFSTPSPLPSATSVSVPNMSPVSIAPAAHVAPAPPPPPPGSMGPPSRPAEKPTDAADLSDVLAQSGIDVREEEAYLTQSYAAPQTVQRPPLAGPSTSFASTPSTPGTASANASFDMSQGRLPPTQEQQAVPPYSEDAPYNQPTYEETRAARRSQYHLQDPFLLTKVLEQKMQKRAYELGVRLPTEGLYHPMPGSRQPIEVTGPDGSSIVRRGHTIINQEGAPLVDIISLMSLCCEERLRGVVEYSASLSKSRRLHSHGVVPAEWQDLTAANSGSGAITDPSFKRKEDIFDTDQWKSLFLNAHDSPGPHSAIDNTLSKPLADRYLVLSTKDMSDEQARAAKRAKRNANAIINETNSGSRTPSLDLGSGVATPTSQAALGLGKGVTKKEAKKQLDARASEAQQHQQSVETARKALSSTLFPGSKKRNYAWLNKGSGLNSVSSPRPLSPALGSSLGGAGGGVDRNQKKRSDGATTAVASRLGDWREDRAAGIQVRDILFMLEQDGGGSRHIQKAYSKDLQEERLS</sequence>
<feature type="compositionally biased region" description="Polar residues" evidence="1">
    <location>
        <begin position="54"/>
        <end position="103"/>
    </location>
</feature>
<feature type="region of interest" description="Disordered" evidence="1">
    <location>
        <begin position="424"/>
        <end position="493"/>
    </location>
</feature>
<feature type="compositionally biased region" description="Pro residues" evidence="1">
    <location>
        <begin position="117"/>
        <end position="132"/>
    </location>
</feature>
<feature type="region of interest" description="Disordered" evidence="1">
    <location>
        <begin position="521"/>
        <end position="556"/>
    </location>
</feature>
<feature type="compositionally biased region" description="Pro residues" evidence="1">
    <location>
        <begin position="7"/>
        <end position="28"/>
    </location>
</feature>
<feature type="compositionally biased region" description="Basic and acidic residues" evidence="1">
    <location>
        <begin position="469"/>
        <end position="481"/>
    </location>
</feature>
<evidence type="ECO:0000313" key="3">
    <source>
        <dbReference type="Proteomes" id="UP000214365"/>
    </source>
</evidence>
<evidence type="ECO:0000256" key="1">
    <source>
        <dbReference type="SAM" id="MobiDB-lite"/>
    </source>
</evidence>
<gene>
    <name evidence="2" type="ORF">UA08_08736</name>
</gene>
<dbReference type="Proteomes" id="UP000214365">
    <property type="component" value="Unassembled WGS sequence"/>
</dbReference>
<feature type="region of interest" description="Disordered" evidence="1">
    <location>
        <begin position="588"/>
        <end position="607"/>
    </location>
</feature>
<dbReference type="STRING" id="1441469.A0A225AM98"/>
<dbReference type="EMBL" id="LFMY01000016">
    <property type="protein sequence ID" value="OKL56046.1"/>
    <property type="molecule type" value="Genomic_DNA"/>
</dbReference>
<feature type="region of interest" description="Disordered" evidence="1">
    <location>
        <begin position="165"/>
        <end position="225"/>
    </location>
</feature>
<accession>A0A225AM98</accession>
<reference evidence="2 3" key="1">
    <citation type="submission" date="2015-06" db="EMBL/GenBank/DDBJ databases">
        <title>Talaromyces atroroseus IBT 11181 draft genome.</title>
        <authorList>
            <person name="Rasmussen K.B."/>
            <person name="Rasmussen S."/>
            <person name="Petersen B."/>
            <person name="Sicheritz-Ponten T."/>
            <person name="Mortensen U.H."/>
            <person name="Thrane U."/>
        </authorList>
    </citation>
    <scope>NUCLEOTIDE SEQUENCE [LARGE SCALE GENOMIC DNA]</scope>
    <source>
        <strain evidence="2 3">IBT 11181</strain>
    </source>
</reference>
<protein>
    <submittedName>
        <fullName evidence="2">Uncharacterized protein</fullName>
    </submittedName>
</protein>
<feature type="compositionally biased region" description="Basic and acidic residues" evidence="1">
    <location>
        <begin position="597"/>
        <end position="607"/>
    </location>
</feature>
<name>A0A225AM98_TALAT</name>
<proteinExistence type="predicted"/>
<feature type="compositionally biased region" description="Low complexity" evidence="1">
    <location>
        <begin position="524"/>
        <end position="535"/>
    </location>
</feature>
<organism evidence="2 3">
    <name type="scientific">Talaromyces atroroseus</name>
    <dbReference type="NCBI Taxonomy" id="1441469"/>
    <lineage>
        <taxon>Eukaryota</taxon>
        <taxon>Fungi</taxon>
        <taxon>Dikarya</taxon>
        <taxon>Ascomycota</taxon>
        <taxon>Pezizomycotina</taxon>
        <taxon>Eurotiomycetes</taxon>
        <taxon>Eurotiomycetidae</taxon>
        <taxon>Eurotiales</taxon>
        <taxon>Trichocomaceae</taxon>
        <taxon>Talaromyces</taxon>
        <taxon>Talaromyces sect. Trachyspermi</taxon>
    </lineage>
</organism>
<feature type="compositionally biased region" description="Polar residues" evidence="1">
    <location>
        <begin position="483"/>
        <end position="493"/>
    </location>
</feature>
<dbReference type="RefSeq" id="XP_020116167.1">
    <property type="nucleotide sequence ID" value="XM_020263633.1"/>
</dbReference>
<dbReference type="GeneID" id="31008492"/>
<comment type="caution">
    <text evidence="2">The sequence shown here is derived from an EMBL/GenBank/DDBJ whole genome shotgun (WGS) entry which is preliminary data.</text>
</comment>
<keyword evidence="3" id="KW-1185">Reference proteome</keyword>
<evidence type="ECO:0000313" key="2">
    <source>
        <dbReference type="EMBL" id="OKL56046.1"/>
    </source>
</evidence>
<dbReference type="AlphaFoldDB" id="A0A225AM98"/>
<feature type="region of interest" description="Disordered" evidence="1">
    <location>
        <begin position="1"/>
        <end position="151"/>
    </location>
</feature>